<dbReference type="AlphaFoldDB" id="A0A8R2JUK4"/>
<dbReference type="GeneID" id="103308549"/>
<sequence>MWEASYQHIAIAQKQALVQDPHLLAVRDLRQEEVQSRARLGPVTSLNPREIRTELMCNEFNKWEEFRKMGKGVLRYGSCTATNNWVSNKGGLSSGEWTNAIKASMNSMSTRGTGGRSIGNPHCRNLACNEKNIIDTFPHIQGSCPKTEFLRNNAYYKFCTSLVNLFRAKTSEVHEEVCCVVFDEGATKNRRADNIIVVDRRNGRGLIIDPTIRWETNDEQQDDNVYKEKRDIYLPCTPNLSRL</sequence>
<proteinExistence type="predicted"/>
<evidence type="ECO:0000313" key="1">
    <source>
        <dbReference type="EnsemblMetazoa" id="XP_029346666.1"/>
    </source>
</evidence>
<reference evidence="1" key="2">
    <citation type="submission" date="2022-06" db="UniProtKB">
        <authorList>
            <consortium name="EnsemblMetazoa"/>
        </authorList>
    </citation>
    <scope>IDENTIFICATION</scope>
</reference>
<dbReference type="RefSeq" id="XP_029346667.1">
    <property type="nucleotide sequence ID" value="XM_029490807.1"/>
</dbReference>
<dbReference type="RefSeq" id="XP_029346666.1">
    <property type="nucleotide sequence ID" value="XM_029490806.1"/>
</dbReference>
<name>A0A8R2JUK4_ACYPI</name>
<keyword evidence="2" id="KW-1185">Reference proteome</keyword>
<dbReference type="Proteomes" id="UP000007819">
    <property type="component" value="Chromosome A2"/>
</dbReference>
<dbReference type="EnsemblMetazoa" id="XM_029490806.1">
    <property type="protein sequence ID" value="XP_029346666.1"/>
    <property type="gene ID" value="LOC103308549"/>
</dbReference>
<dbReference type="EnsemblMetazoa" id="XM_029490807.1">
    <property type="protein sequence ID" value="XP_029346667.1"/>
    <property type="gene ID" value="LOC103308549"/>
</dbReference>
<accession>A0A8R2JUK4</accession>
<protein>
    <submittedName>
        <fullName evidence="1">Uncharacterized protein</fullName>
    </submittedName>
</protein>
<reference evidence="2" key="1">
    <citation type="submission" date="2010-06" db="EMBL/GenBank/DDBJ databases">
        <authorList>
            <person name="Jiang H."/>
            <person name="Abraham K."/>
            <person name="Ali S."/>
            <person name="Alsbrooks S.L."/>
            <person name="Anim B.N."/>
            <person name="Anosike U.S."/>
            <person name="Attaway T."/>
            <person name="Bandaranaike D.P."/>
            <person name="Battles P.K."/>
            <person name="Bell S.N."/>
            <person name="Bell A.V."/>
            <person name="Beltran B."/>
            <person name="Bickham C."/>
            <person name="Bustamante Y."/>
            <person name="Caleb T."/>
            <person name="Canada A."/>
            <person name="Cardenas V."/>
            <person name="Carter K."/>
            <person name="Chacko J."/>
            <person name="Chandrabose M.N."/>
            <person name="Chavez D."/>
            <person name="Chavez A."/>
            <person name="Chen L."/>
            <person name="Chu H.-S."/>
            <person name="Claassen K.J."/>
            <person name="Cockrell R."/>
            <person name="Collins M."/>
            <person name="Cooper J.A."/>
            <person name="Cree A."/>
            <person name="Curry S.M."/>
            <person name="Da Y."/>
            <person name="Dao M.D."/>
            <person name="Das B."/>
            <person name="Davila M.-L."/>
            <person name="Davy-Carroll L."/>
            <person name="Denson S."/>
            <person name="Dinh H."/>
            <person name="Ebong V.E."/>
            <person name="Edwards J.R."/>
            <person name="Egan A."/>
            <person name="El-Daye J."/>
            <person name="Escobedo L."/>
            <person name="Fernandez S."/>
            <person name="Fernando P.R."/>
            <person name="Flagg N."/>
            <person name="Forbes L.D."/>
            <person name="Fowler R.G."/>
            <person name="Fu Q."/>
            <person name="Gabisi R.A."/>
            <person name="Ganer J."/>
            <person name="Garbino Pronczuk A."/>
            <person name="Garcia R.M."/>
            <person name="Garner T."/>
            <person name="Garrett T.E."/>
            <person name="Gonzalez D.A."/>
            <person name="Hamid H."/>
            <person name="Hawkins E.S."/>
            <person name="Hirani K."/>
            <person name="Hogues M.E."/>
            <person name="Hollins B."/>
            <person name="Hsiao C.-H."/>
            <person name="Jabil R."/>
            <person name="James M.L."/>
            <person name="Jhangiani S.N."/>
            <person name="Johnson B."/>
            <person name="Johnson Q."/>
            <person name="Joshi V."/>
            <person name="Kalu J.B."/>
            <person name="Kam C."/>
            <person name="Kashfia A."/>
            <person name="Keebler J."/>
            <person name="Kisamo H."/>
            <person name="Kovar C.L."/>
            <person name="Lago L.A."/>
            <person name="Lai C.-Y."/>
            <person name="Laidlaw J."/>
            <person name="Lara F."/>
            <person name="Le T.-K."/>
            <person name="Lee S.L."/>
            <person name="Legall F.H."/>
            <person name="Lemon S.J."/>
            <person name="Lewis L.R."/>
            <person name="Li B."/>
            <person name="Liu Y."/>
            <person name="Liu Y.-S."/>
            <person name="Lopez J."/>
            <person name="Lozado R.J."/>
            <person name="Lu J."/>
            <person name="Madu R.C."/>
            <person name="Maheshwari M."/>
            <person name="Maheshwari R."/>
            <person name="Malloy K."/>
            <person name="Martinez E."/>
            <person name="Mathew T."/>
            <person name="Mercado I.C."/>
            <person name="Mercado C."/>
            <person name="Meyer B."/>
            <person name="Montgomery K."/>
            <person name="Morgan M.B."/>
            <person name="Munidasa M."/>
            <person name="Nazareth L.V."/>
            <person name="Nelson J."/>
            <person name="Ng B.M."/>
            <person name="Nguyen N.B."/>
            <person name="Nguyen P.Q."/>
            <person name="Nguyen T."/>
            <person name="Obregon M."/>
            <person name="Okwuonu G.O."/>
            <person name="Onwere C.G."/>
            <person name="Orozco G."/>
            <person name="Parra A."/>
            <person name="Patel S."/>
            <person name="Patil S."/>
            <person name="Perez A."/>
            <person name="Perez Y."/>
            <person name="Pham C."/>
            <person name="Primus E.L."/>
            <person name="Pu L.-L."/>
            <person name="Puazo M."/>
            <person name="Qin X."/>
            <person name="Quiroz J.B."/>
            <person name="Reese J."/>
            <person name="Richards S."/>
            <person name="Rives C.M."/>
            <person name="Robberts R."/>
            <person name="Ruiz S.J."/>
            <person name="Ruiz M.J."/>
            <person name="Santibanez J."/>
            <person name="Schneider B.W."/>
            <person name="Sisson I."/>
            <person name="Smith M."/>
            <person name="Sodergren E."/>
            <person name="Song X.-Z."/>
            <person name="Song B.B."/>
            <person name="Summersgill H."/>
            <person name="Thelus R."/>
            <person name="Thornton R.D."/>
            <person name="Trejos Z.Y."/>
            <person name="Usmani K."/>
            <person name="Vattathil S."/>
            <person name="Villasana D."/>
            <person name="Walker D.L."/>
            <person name="Wang S."/>
            <person name="Wang K."/>
            <person name="White C.S."/>
            <person name="Williams A.C."/>
            <person name="Williamson J."/>
            <person name="Wilson K."/>
            <person name="Woghiren I.O."/>
            <person name="Woodworth J.R."/>
            <person name="Worley K.C."/>
            <person name="Wright R.A."/>
            <person name="Wu W."/>
            <person name="Young L."/>
            <person name="Zhang L."/>
            <person name="Zhang J."/>
            <person name="Zhu Y."/>
            <person name="Muzny D.M."/>
            <person name="Weinstock G."/>
            <person name="Gibbs R.A."/>
        </authorList>
    </citation>
    <scope>NUCLEOTIDE SEQUENCE [LARGE SCALE GENOMIC DNA]</scope>
    <source>
        <strain evidence="2">LSR1</strain>
    </source>
</reference>
<organism evidence="1 2">
    <name type="scientific">Acyrthosiphon pisum</name>
    <name type="common">Pea aphid</name>
    <dbReference type="NCBI Taxonomy" id="7029"/>
    <lineage>
        <taxon>Eukaryota</taxon>
        <taxon>Metazoa</taxon>
        <taxon>Ecdysozoa</taxon>
        <taxon>Arthropoda</taxon>
        <taxon>Hexapoda</taxon>
        <taxon>Insecta</taxon>
        <taxon>Pterygota</taxon>
        <taxon>Neoptera</taxon>
        <taxon>Paraneoptera</taxon>
        <taxon>Hemiptera</taxon>
        <taxon>Sternorrhyncha</taxon>
        <taxon>Aphidomorpha</taxon>
        <taxon>Aphidoidea</taxon>
        <taxon>Aphididae</taxon>
        <taxon>Macrosiphini</taxon>
        <taxon>Acyrthosiphon</taxon>
    </lineage>
</organism>
<evidence type="ECO:0000313" key="2">
    <source>
        <dbReference type="Proteomes" id="UP000007819"/>
    </source>
</evidence>